<dbReference type="PANTHER" id="PTHR30373">
    <property type="entry name" value="UPF0603 PROTEIN YGCG"/>
    <property type="match status" value="1"/>
</dbReference>
<protein>
    <recommendedName>
        <fullName evidence="1">TPM domain-containing protein</fullName>
    </recommendedName>
</protein>
<dbReference type="Proteomes" id="UP000195442">
    <property type="component" value="Unassembled WGS sequence"/>
</dbReference>
<dbReference type="PANTHER" id="PTHR30373:SF8">
    <property type="entry name" value="BLL7265 PROTEIN"/>
    <property type="match status" value="1"/>
</dbReference>
<evidence type="ECO:0000259" key="1">
    <source>
        <dbReference type="Pfam" id="PF04536"/>
    </source>
</evidence>
<reference evidence="3" key="1">
    <citation type="submission" date="2017-02" db="EMBL/GenBank/DDBJ databases">
        <authorList>
            <person name="Daims H."/>
        </authorList>
    </citation>
    <scope>NUCLEOTIDE SEQUENCE [LARGE SCALE GENOMIC DNA]</scope>
</reference>
<dbReference type="InterPro" id="IPR007621">
    <property type="entry name" value="TPM_dom"/>
</dbReference>
<dbReference type="EMBL" id="FUKJ01000111">
    <property type="protein sequence ID" value="SJM91003.1"/>
    <property type="molecule type" value="Genomic_DNA"/>
</dbReference>
<sequence length="157" mass="17919">MPPWRWRVIFPKSVLTAIEVAVRQSESQHRGEIRFAIENALAPGSVWQGLSARQRATQVFSNLRVWDTEENCGVLIYLMLADREVHIIADRGIAQHVPQSEWNAIAEVMRQHFLKGDFQRGSIEGIEQITLLLADCFPSTSSHKYNELPDRPVIISK</sequence>
<dbReference type="AlphaFoldDB" id="A0A1R4H419"/>
<keyword evidence="3" id="KW-1185">Reference proteome</keyword>
<proteinExistence type="predicted"/>
<gene>
    <name evidence="2" type="ORF">CRENPOLYSF2_1990001</name>
</gene>
<organism evidence="2 3">
    <name type="scientific">Crenothrix polyspora</name>
    <dbReference type="NCBI Taxonomy" id="360316"/>
    <lineage>
        <taxon>Bacteria</taxon>
        <taxon>Pseudomonadati</taxon>
        <taxon>Pseudomonadota</taxon>
        <taxon>Gammaproteobacteria</taxon>
        <taxon>Methylococcales</taxon>
        <taxon>Crenotrichaceae</taxon>
        <taxon>Crenothrix</taxon>
    </lineage>
</organism>
<accession>A0A1R4H419</accession>
<name>A0A1R4H419_9GAMM</name>
<dbReference type="Gene3D" id="3.10.310.50">
    <property type="match status" value="1"/>
</dbReference>
<dbReference type="OrthoDB" id="5683663at2"/>
<dbReference type="Pfam" id="PF04536">
    <property type="entry name" value="TPM_phosphatase"/>
    <property type="match status" value="1"/>
</dbReference>
<evidence type="ECO:0000313" key="2">
    <source>
        <dbReference type="EMBL" id="SJM91003.1"/>
    </source>
</evidence>
<feature type="domain" description="TPM" evidence="1">
    <location>
        <begin position="14"/>
        <end position="129"/>
    </location>
</feature>
<evidence type="ECO:0000313" key="3">
    <source>
        <dbReference type="Proteomes" id="UP000195442"/>
    </source>
</evidence>